<keyword evidence="4" id="KW-1185">Reference proteome</keyword>
<gene>
    <name evidence="3" type="ORF">PG996_009687</name>
</gene>
<evidence type="ECO:0000313" key="4">
    <source>
        <dbReference type="Proteomes" id="UP001446871"/>
    </source>
</evidence>
<reference evidence="3 4" key="1">
    <citation type="submission" date="2023-01" db="EMBL/GenBank/DDBJ databases">
        <title>Analysis of 21 Apiospora genomes using comparative genomics revels a genus with tremendous synthesis potential of carbohydrate active enzymes and secondary metabolites.</title>
        <authorList>
            <person name="Sorensen T."/>
        </authorList>
    </citation>
    <scope>NUCLEOTIDE SEQUENCE [LARGE SCALE GENOMIC DNA]</scope>
    <source>
        <strain evidence="3 4">CBS 83171</strain>
    </source>
</reference>
<dbReference type="Proteomes" id="UP001446871">
    <property type="component" value="Unassembled WGS sequence"/>
</dbReference>
<feature type="region of interest" description="Disordered" evidence="1">
    <location>
        <begin position="180"/>
        <end position="204"/>
    </location>
</feature>
<feature type="chain" id="PRO_5045168210" evidence="2">
    <location>
        <begin position="21"/>
        <end position="301"/>
    </location>
</feature>
<keyword evidence="2" id="KW-0732">Signal</keyword>
<sequence>MFLNALSPLAFLALAGHAIAEPVPQHYQLNVAKMSVRDIFGLQRRDDGGEYQPSDTQCGSGTTCAEACGAGFEQCGSKDDEIHCFNPKAGQTCCSGAANGNACDAGYFCANDGKGATWCCKDGDKACGGKIPISSVSSTSVAAATTNSPSPSPTTISTTLATPAAPTAVASSSTASISSSSSFSSPSGSPSSPPSSSLVSPTGSIGSSVVTAESTSIAAVVTSQSVPATCTTYTTEVVVPISAPGSASITDLITSATKSYVSQTASASATSSNIPVTASSSNQHPMIALVIGAAALAALAL</sequence>
<dbReference type="EMBL" id="JAQQWM010000006">
    <property type="protein sequence ID" value="KAK8059757.1"/>
    <property type="molecule type" value="Genomic_DNA"/>
</dbReference>
<name>A0ABR1ULH6_9PEZI</name>
<comment type="caution">
    <text evidence="3">The sequence shown here is derived from an EMBL/GenBank/DDBJ whole genome shotgun (WGS) entry which is preliminary data.</text>
</comment>
<evidence type="ECO:0000256" key="2">
    <source>
        <dbReference type="SAM" id="SignalP"/>
    </source>
</evidence>
<protein>
    <submittedName>
        <fullName evidence="3">Uncharacterized protein</fullName>
    </submittedName>
</protein>
<evidence type="ECO:0000313" key="3">
    <source>
        <dbReference type="EMBL" id="KAK8059757.1"/>
    </source>
</evidence>
<evidence type="ECO:0000256" key="1">
    <source>
        <dbReference type="SAM" id="MobiDB-lite"/>
    </source>
</evidence>
<feature type="signal peptide" evidence="2">
    <location>
        <begin position="1"/>
        <end position="20"/>
    </location>
</feature>
<proteinExistence type="predicted"/>
<organism evidence="3 4">
    <name type="scientific">Apiospora saccharicola</name>
    <dbReference type="NCBI Taxonomy" id="335842"/>
    <lineage>
        <taxon>Eukaryota</taxon>
        <taxon>Fungi</taxon>
        <taxon>Dikarya</taxon>
        <taxon>Ascomycota</taxon>
        <taxon>Pezizomycotina</taxon>
        <taxon>Sordariomycetes</taxon>
        <taxon>Xylariomycetidae</taxon>
        <taxon>Amphisphaeriales</taxon>
        <taxon>Apiosporaceae</taxon>
        <taxon>Apiospora</taxon>
    </lineage>
</organism>
<accession>A0ABR1ULH6</accession>